<comment type="caution">
    <text evidence="2">The sequence shown here is derived from an EMBL/GenBank/DDBJ whole genome shotgun (WGS) entry which is preliminary data.</text>
</comment>
<dbReference type="Proteomes" id="UP000807769">
    <property type="component" value="Unassembled WGS sequence"/>
</dbReference>
<gene>
    <name evidence="2" type="ORF">BJ212DRAFT_1298648</name>
</gene>
<organism evidence="2 3">
    <name type="scientific">Suillus subaureus</name>
    <dbReference type="NCBI Taxonomy" id="48587"/>
    <lineage>
        <taxon>Eukaryota</taxon>
        <taxon>Fungi</taxon>
        <taxon>Dikarya</taxon>
        <taxon>Basidiomycota</taxon>
        <taxon>Agaricomycotina</taxon>
        <taxon>Agaricomycetes</taxon>
        <taxon>Agaricomycetidae</taxon>
        <taxon>Boletales</taxon>
        <taxon>Suillineae</taxon>
        <taxon>Suillaceae</taxon>
        <taxon>Suillus</taxon>
    </lineage>
</organism>
<evidence type="ECO:0000256" key="1">
    <source>
        <dbReference type="SAM" id="MobiDB-lite"/>
    </source>
</evidence>
<dbReference type="EMBL" id="JABBWG010000011">
    <property type="protein sequence ID" value="KAG1818567.1"/>
    <property type="molecule type" value="Genomic_DNA"/>
</dbReference>
<feature type="region of interest" description="Disordered" evidence="1">
    <location>
        <begin position="109"/>
        <end position="209"/>
    </location>
</feature>
<name>A0A9P7JEZ5_9AGAM</name>
<dbReference type="GeneID" id="64626736"/>
<evidence type="ECO:0000313" key="3">
    <source>
        <dbReference type="Proteomes" id="UP000807769"/>
    </source>
</evidence>
<evidence type="ECO:0000313" key="2">
    <source>
        <dbReference type="EMBL" id="KAG1818567.1"/>
    </source>
</evidence>
<dbReference type="RefSeq" id="XP_041194439.1">
    <property type="nucleotide sequence ID" value="XM_041332719.1"/>
</dbReference>
<dbReference type="OrthoDB" id="2692154at2759"/>
<keyword evidence="3" id="KW-1185">Reference proteome</keyword>
<reference evidence="2" key="1">
    <citation type="journal article" date="2020" name="New Phytol.">
        <title>Comparative genomics reveals dynamic genome evolution in host specialist ectomycorrhizal fungi.</title>
        <authorList>
            <person name="Lofgren L.A."/>
            <person name="Nguyen N.H."/>
            <person name="Vilgalys R."/>
            <person name="Ruytinx J."/>
            <person name="Liao H.L."/>
            <person name="Branco S."/>
            <person name="Kuo A."/>
            <person name="LaButti K."/>
            <person name="Lipzen A."/>
            <person name="Andreopoulos W."/>
            <person name="Pangilinan J."/>
            <person name="Riley R."/>
            <person name="Hundley H."/>
            <person name="Na H."/>
            <person name="Barry K."/>
            <person name="Grigoriev I.V."/>
            <person name="Stajich J.E."/>
            <person name="Kennedy P.G."/>
        </authorList>
    </citation>
    <scope>NUCLEOTIDE SEQUENCE</scope>
    <source>
        <strain evidence="2">MN1</strain>
    </source>
</reference>
<proteinExistence type="predicted"/>
<dbReference type="AlphaFoldDB" id="A0A9P7JEZ5"/>
<protein>
    <submittedName>
        <fullName evidence="2">Uncharacterized protein</fullName>
    </submittedName>
</protein>
<sequence>MAEVAASTCLELYEINYLLSSPLHVALGTQQLAIISEIVQAPSNGSTITILLLTSMPLPKEYQVVCKGHLQTVSKTRYYCLKAQDSDANMWTPELQALLVSQAQANAPIASSSASGEHTREHTCSDQSSDVDMGVGKNATEDKVYNDGDIHYANDLPDPSVCGEGHSPPPLDHPVHGVSHSPPLPDPPVCDKGHSPPPPDSPAGDKDQHTIQDVNLDDIQCLASVGGYKDILQTISFI</sequence>
<feature type="compositionally biased region" description="Basic and acidic residues" evidence="1">
    <location>
        <begin position="139"/>
        <end position="152"/>
    </location>
</feature>
<accession>A0A9P7JEZ5</accession>